<organism evidence="1 2">
    <name type="scientific">Pararge aegeria aegeria</name>
    <dbReference type="NCBI Taxonomy" id="348720"/>
    <lineage>
        <taxon>Eukaryota</taxon>
        <taxon>Metazoa</taxon>
        <taxon>Ecdysozoa</taxon>
        <taxon>Arthropoda</taxon>
        <taxon>Hexapoda</taxon>
        <taxon>Insecta</taxon>
        <taxon>Pterygota</taxon>
        <taxon>Neoptera</taxon>
        <taxon>Endopterygota</taxon>
        <taxon>Lepidoptera</taxon>
        <taxon>Glossata</taxon>
        <taxon>Ditrysia</taxon>
        <taxon>Papilionoidea</taxon>
        <taxon>Nymphalidae</taxon>
        <taxon>Satyrinae</taxon>
        <taxon>Satyrini</taxon>
        <taxon>Parargina</taxon>
        <taxon>Pararge</taxon>
    </lineage>
</organism>
<reference evidence="1" key="1">
    <citation type="submission" date="2022-03" db="EMBL/GenBank/DDBJ databases">
        <authorList>
            <person name="Lindestad O."/>
        </authorList>
    </citation>
    <scope>NUCLEOTIDE SEQUENCE</scope>
</reference>
<dbReference type="AlphaFoldDB" id="A0A8S4R8K2"/>
<dbReference type="Proteomes" id="UP000838756">
    <property type="component" value="Unassembled WGS sequence"/>
</dbReference>
<sequence>MNNSTFARGLYQTASKKNRDKCTIGFFLDIEKDNHVWHVDLRVELLQTCSLTKIPTRNIQYSDTYVRHNKQTKDTFHLMVSGKQTPLNRATLRRICKERVLQNPHEPVITATTTPFRPEPSNAAKISPNSIQHLLVEWMSRWKKILKIERTATSFFGVRKQLHQLQSRVKK</sequence>
<comment type="caution">
    <text evidence="1">The sequence shown here is derived from an EMBL/GenBank/DDBJ whole genome shotgun (WGS) entry which is preliminary data.</text>
</comment>
<evidence type="ECO:0000313" key="2">
    <source>
        <dbReference type="Proteomes" id="UP000838756"/>
    </source>
</evidence>
<proteinExistence type="predicted"/>
<gene>
    <name evidence="1" type="primary">jg13103</name>
    <name evidence="1" type="ORF">PAEG_LOCUS11297</name>
</gene>
<evidence type="ECO:0000313" key="1">
    <source>
        <dbReference type="EMBL" id="CAH2233171.1"/>
    </source>
</evidence>
<accession>A0A8S4R8K2</accession>
<dbReference type="EMBL" id="CAKXAJ010024946">
    <property type="protein sequence ID" value="CAH2233171.1"/>
    <property type="molecule type" value="Genomic_DNA"/>
</dbReference>
<name>A0A8S4R8K2_9NEOP</name>
<keyword evidence="2" id="KW-1185">Reference proteome</keyword>
<protein>
    <submittedName>
        <fullName evidence="1">Jg13103 protein</fullName>
    </submittedName>
</protein>